<dbReference type="PANTHER" id="PTHR43842">
    <property type="entry name" value="PROPIONYL-COA CARBOXYLASE BETA CHAIN"/>
    <property type="match status" value="1"/>
</dbReference>
<comment type="caution">
    <text evidence="3">The sequence shown here is derived from an EMBL/GenBank/DDBJ whole genome shotgun (WGS) entry which is preliminary data.</text>
</comment>
<dbReference type="EMBL" id="JBBXMP010000036">
    <property type="protein sequence ID" value="KAL0066346.1"/>
    <property type="molecule type" value="Genomic_DNA"/>
</dbReference>
<dbReference type="InterPro" id="IPR029045">
    <property type="entry name" value="ClpP/crotonase-like_dom_sf"/>
</dbReference>
<name>A0ABR2ZZ56_9AGAR</name>
<feature type="chain" id="PRO_5046381570" description="CoA carboxyltransferase C-terminal domain-containing protein" evidence="1">
    <location>
        <begin position="21"/>
        <end position="378"/>
    </location>
</feature>
<dbReference type="Pfam" id="PF01039">
    <property type="entry name" value="Carboxyl_trans"/>
    <property type="match status" value="1"/>
</dbReference>
<accession>A0ABR2ZZ56</accession>
<keyword evidence="4" id="KW-1185">Reference proteome</keyword>
<organism evidence="3 4">
    <name type="scientific">Marasmius tenuissimus</name>
    <dbReference type="NCBI Taxonomy" id="585030"/>
    <lineage>
        <taxon>Eukaryota</taxon>
        <taxon>Fungi</taxon>
        <taxon>Dikarya</taxon>
        <taxon>Basidiomycota</taxon>
        <taxon>Agaricomycotina</taxon>
        <taxon>Agaricomycetes</taxon>
        <taxon>Agaricomycetidae</taxon>
        <taxon>Agaricales</taxon>
        <taxon>Marasmiineae</taxon>
        <taxon>Marasmiaceae</taxon>
        <taxon>Marasmius</taxon>
    </lineage>
</organism>
<dbReference type="Gene3D" id="3.90.226.10">
    <property type="entry name" value="2-enoyl-CoA Hydratase, Chain A, domain 1"/>
    <property type="match status" value="2"/>
</dbReference>
<gene>
    <name evidence="3" type="ORF">AAF712_006605</name>
</gene>
<proteinExistence type="predicted"/>
<evidence type="ECO:0000313" key="4">
    <source>
        <dbReference type="Proteomes" id="UP001437256"/>
    </source>
</evidence>
<dbReference type="SUPFAM" id="SSF52096">
    <property type="entry name" value="ClpP/crotonase"/>
    <property type="match status" value="2"/>
</dbReference>
<feature type="domain" description="CoA carboxyltransferase C-terminal" evidence="2">
    <location>
        <begin position="101"/>
        <end position="351"/>
    </location>
</feature>
<protein>
    <recommendedName>
        <fullName evidence="2">CoA carboxyltransferase C-terminal domain-containing protein</fullName>
    </recommendedName>
</protein>
<dbReference type="InterPro" id="IPR011763">
    <property type="entry name" value="COA_CT_C"/>
</dbReference>
<dbReference type="InterPro" id="IPR051047">
    <property type="entry name" value="AccD/PCCB"/>
</dbReference>
<evidence type="ECO:0000313" key="3">
    <source>
        <dbReference type="EMBL" id="KAL0066346.1"/>
    </source>
</evidence>
<dbReference type="InterPro" id="IPR034733">
    <property type="entry name" value="AcCoA_carboxyl_beta"/>
</dbReference>
<keyword evidence="1" id="KW-0732">Signal</keyword>
<evidence type="ECO:0000256" key="1">
    <source>
        <dbReference type="SAM" id="SignalP"/>
    </source>
</evidence>
<sequence length="378" mass="41268">MAVVPVASALLGPVVGLAAAKAVTSHFSVMLFAAGPPVVKEATFENLTKEQLGGWEIHGRNGTIDNVVNTELEAFLEIRRFLSFLPSNIFSLPASVQTNDSVDRREEELIRIIPKRRGRMYDMRRVIGLIVDLDGRNTDGGDRKSTFFEIGVTWGSNVITGLSRMAGKTVGVIANDCTVNGGAIDAFGSQKVTRFVNLCNHFRIPILNLVDQPGSLAERMATIRHGATAMAAIYNASIPIYTVIVRRAFGVAGSVFADPEDGRNTRVAWPSADWGSLPLEGGIEAAYKRQLDAAGSKDPEARNQLMNELLEKFEPVRNPIRYANKFGVEEIVDPRDTRPLICDWVTHAYEHVLPQLVTLTAASYGLDGKLSSGRGYKL</sequence>
<feature type="signal peptide" evidence="1">
    <location>
        <begin position="1"/>
        <end position="20"/>
    </location>
</feature>
<evidence type="ECO:0000259" key="2">
    <source>
        <dbReference type="PROSITE" id="PS50989"/>
    </source>
</evidence>
<dbReference type="Proteomes" id="UP001437256">
    <property type="component" value="Unassembled WGS sequence"/>
</dbReference>
<dbReference type="PANTHER" id="PTHR43842:SF2">
    <property type="entry name" value="PROPIONYL-COA CARBOXYLASE BETA CHAIN, MITOCHONDRIAL"/>
    <property type="match status" value="1"/>
</dbReference>
<dbReference type="PROSITE" id="PS50989">
    <property type="entry name" value="COA_CT_CTER"/>
    <property type="match status" value="1"/>
</dbReference>
<reference evidence="3 4" key="1">
    <citation type="submission" date="2024-05" db="EMBL/GenBank/DDBJ databases">
        <title>A draft genome resource for the thread blight pathogen Marasmius tenuissimus strain MS-2.</title>
        <authorList>
            <person name="Yulfo-Soto G.E."/>
            <person name="Baruah I.K."/>
            <person name="Amoako-Attah I."/>
            <person name="Bukari Y."/>
            <person name="Meinhardt L.W."/>
            <person name="Bailey B.A."/>
            <person name="Cohen S.P."/>
        </authorList>
    </citation>
    <scope>NUCLEOTIDE SEQUENCE [LARGE SCALE GENOMIC DNA]</scope>
    <source>
        <strain evidence="3 4">MS-2</strain>
    </source>
</reference>